<dbReference type="OrthoDB" id="1476984at2759"/>
<evidence type="ECO:0000256" key="2">
    <source>
        <dbReference type="ARBA" id="ARBA00008621"/>
    </source>
</evidence>
<dbReference type="Pfam" id="PF03737">
    <property type="entry name" value="RraA-like"/>
    <property type="match status" value="1"/>
</dbReference>
<dbReference type="GO" id="GO:0047443">
    <property type="term" value="F:4-hydroxy-4-methyl-2-oxoglutarate aldolase activity"/>
    <property type="evidence" value="ECO:0007669"/>
    <property type="project" value="UniProtKB-EC"/>
</dbReference>
<dbReference type="GO" id="GO:0008948">
    <property type="term" value="F:oxaloacetate decarboxylase activity"/>
    <property type="evidence" value="ECO:0007669"/>
    <property type="project" value="UniProtKB-EC"/>
</dbReference>
<evidence type="ECO:0000256" key="9">
    <source>
        <dbReference type="RuleBase" id="RU004338"/>
    </source>
</evidence>
<evidence type="ECO:0000313" key="11">
    <source>
        <dbReference type="Proteomes" id="UP001055712"/>
    </source>
</evidence>
<dbReference type="Gene3D" id="3.50.30.40">
    <property type="entry name" value="Ribonuclease E inhibitor RraA/RraA-like"/>
    <property type="match status" value="1"/>
</dbReference>
<dbReference type="EC" id="4.1.1.112" evidence="9"/>
<feature type="binding site" evidence="8">
    <location>
        <position position="110"/>
    </location>
    <ligand>
        <name>substrate</name>
    </ligand>
</feature>
<comment type="cofactor">
    <cofactor evidence="9">
        <name>a divalent metal cation</name>
        <dbReference type="ChEBI" id="CHEBI:60240"/>
    </cofactor>
</comment>
<comment type="subunit">
    <text evidence="3 9">Homotrimer.</text>
</comment>
<dbReference type="EMBL" id="SIDB01000008">
    <property type="protein sequence ID" value="KAI3429682.1"/>
    <property type="molecule type" value="Genomic_DNA"/>
</dbReference>
<dbReference type="GO" id="GO:0008428">
    <property type="term" value="F:ribonuclease inhibitor activity"/>
    <property type="evidence" value="ECO:0007669"/>
    <property type="project" value="InterPro"/>
</dbReference>
<dbReference type="GO" id="GO:0051252">
    <property type="term" value="P:regulation of RNA metabolic process"/>
    <property type="evidence" value="ECO:0007669"/>
    <property type="project" value="InterPro"/>
</dbReference>
<organism evidence="10 11">
    <name type="scientific">Chlorella vulgaris</name>
    <name type="common">Green alga</name>
    <dbReference type="NCBI Taxonomy" id="3077"/>
    <lineage>
        <taxon>Eukaryota</taxon>
        <taxon>Viridiplantae</taxon>
        <taxon>Chlorophyta</taxon>
        <taxon>core chlorophytes</taxon>
        <taxon>Trebouxiophyceae</taxon>
        <taxon>Chlorellales</taxon>
        <taxon>Chlorellaceae</taxon>
        <taxon>Chlorella clade</taxon>
        <taxon>Chlorella</taxon>
    </lineage>
</organism>
<sequence>MASSSPATADLCDAHIDTPVDTIADSSISVVLPNVLRDFGGRVSFHGQAVTARCYESNVLISQLLDTPGQGRVLVVDGGGSLRCALLGDRLAQLAADNGWSGLIVNGCVRDTAALAKINIGIKAIAPCPLKSSKRDPGLKAVRVIIGGVQIRPGDWVYADADGVLVSKEELSV</sequence>
<dbReference type="CDD" id="cd16841">
    <property type="entry name" value="RraA_family"/>
    <property type="match status" value="1"/>
</dbReference>
<evidence type="ECO:0000256" key="1">
    <source>
        <dbReference type="ARBA" id="ARBA00001342"/>
    </source>
</evidence>
<dbReference type="AlphaFoldDB" id="A0A9D4YW65"/>
<dbReference type="InterPro" id="IPR010203">
    <property type="entry name" value="RraA"/>
</dbReference>
<dbReference type="GO" id="GO:0046872">
    <property type="term" value="F:metal ion binding"/>
    <property type="evidence" value="ECO:0007669"/>
    <property type="project" value="UniProtKB-KW"/>
</dbReference>
<dbReference type="InterPro" id="IPR005493">
    <property type="entry name" value="RraA/RraA-like"/>
</dbReference>
<keyword evidence="5 9" id="KW-0456">Lyase</keyword>
<comment type="cofactor">
    <cofactor evidence="8">
        <name>Mg(2+)</name>
        <dbReference type="ChEBI" id="CHEBI:18420"/>
    </cofactor>
</comment>
<feature type="binding site" evidence="8">
    <location>
        <begin position="88"/>
        <end position="91"/>
    </location>
    <ligand>
        <name>substrate</name>
    </ligand>
</feature>
<dbReference type="InterPro" id="IPR036704">
    <property type="entry name" value="RraA/RraA-like_sf"/>
</dbReference>
<name>A0A9D4YW65_CHLVU</name>
<evidence type="ECO:0000256" key="5">
    <source>
        <dbReference type="ARBA" id="ARBA00023239"/>
    </source>
</evidence>
<dbReference type="Proteomes" id="UP001055712">
    <property type="component" value="Unassembled WGS sequence"/>
</dbReference>
<reference evidence="10" key="2">
    <citation type="submission" date="2020-11" db="EMBL/GenBank/DDBJ databases">
        <authorList>
            <person name="Cecchin M."/>
            <person name="Marcolungo L."/>
            <person name="Rossato M."/>
            <person name="Girolomoni L."/>
            <person name="Cosentino E."/>
            <person name="Cuine S."/>
            <person name="Li-Beisson Y."/>
            <person name="Delledonne M."/>
            <person name="Ballottari M."/>
        </authorList>
    </citation>
    <scope>NUCLEOTIDE SEQUENCE</scope>
    <source>
        <strain evidence="10">211/11P</strain>
        <tissue evidence="10">Whole cell</tissue>
    </source>
</reference>
<reference evidence="10" key="1">
    <citation type="journal article" date="2019" name="Plant J.">
        <title>Chlorella vulgaris genome assembly and annotation reveals the molecular basis for metabolic acclimation to high light conditions.</title>
        <authorList>
            <person name="Cecchin M."/>
            <person name="Marcolungo L."/>
            <person name="Rossato M."/>
            <person name="Girolomoni L."/>
            <person name="Cosentino E."/>
            <person name="Cuine S."/>
            <person name="Li-Beisson Y."/>
            <person name="Delledonne M."/>
            <person name="Ballottari M."/>
        </authorList>
    </citation>
    <scope>NUCLEOTIDE SEQUENCE</scope>
    <source>
        <strain evidence="10">211/11P</strain>
    </source>
</reference>
<feature type="binding site" evidence="8">
    <location>
        <position position="111"/>
    </location>
    <ligand>
        <name>Mg(2+)</name>
        <dbReference type="ChEBI" id="CHEBI:18420"/>
    </ligand>
</feature>
<dbReference type="SUPFAM" id="SSF89562">
    <property type="entry name" value="RraA-like"/>
    <property type="match status" value="1"/>
</dbReference>
<evidence type="ECO:0000256" key="7">
    <source>
        <dbReference type="ARBA" id="ARBA00047973"/>
    </source>
</evidence>
<comment type="caution">
    <text evidence="10">The sequence shown here is derived from an EMBL/GenBank/DDBJ whole genome shotgun (WGS) entry which is preliminary data.</text>
</comment>
<dbReference type="EC" id="4.1.3.17" evidence="9"/>
<keyword evidence="11" id="KW-1185">Reference proteome</keyword>
<dbReference type="PANTHER" id="PTHR33254">
    <property type="entry name" value="4-HYDROXY-4-METHYL-2-OXOGLUTARATE ALDOLASE 3-RELATED"/>
    <property type="match status" value="1"/>
</dbReference>
<evidence type="ECO:0000256" key="4">
    <source>
        <dbReference type="ARBA" id="ARBA00022723"/>
    </source>
</evidence>
<evidence type="ECO:0000256" key="6">
    <source>
        <dbReference type="ARBA" id="ARBA00025046"/>
    </source>
</evidence>
<dbReference type="PANTHER" id="PTHR33254:SF4">
    <property type="entry name" value="4-HYDROXY-4-METHYL-2-OXOGLUTARATE ALDOLASE 3-RELATED"/>
    <property type="match status" value="1"/>
</dbReference>
<gene>
    <name evidence="10" type="ORF">D9Q98_005767</name>
</gene>
<dbReference type="NCBIfam" id="NF006875">
    <property type="entry name" value="PRK09372.1"/>
    <property type="match status" value="1"/>
</dbReference>
<evidence type="ECO:0000313" key="10">
    <source>
        <dbReference type="EMBL" id="KAI3429682.1"/>
    </source>
</evidence>
<proteinExistence type="inferred from homology"/>
<evidence type="ECO:0000256" key="8">
    <source>
        <dbReference type="PIRSR" id="PIRSR605493-1"/>
    </source>
</evidence>
<protein>
    <recommendedName>
        <fullName evidence="9">4-hydroxy-4-methyl-2-oxoglutarate aldolase</fullName>
        <shortName evidence="9">HMG aldolase</shortName>
        <ecNumber evidence="9">4.1.1.112</ecNumber>
        <ecNumber evidence="9">4.1.3.17</ecNumber>
    </recommendedName>
    <alternativeName>
        <fullName evidence="9">Oxaloacetate decarboxylase</fullName>
    </alternativeName>
</protein>
<keyword evidence="8" id="KW-0460">Magnesium</keyword>
<dbReference type="NCBIfam" id="TIGR01935">
    <property type="entry name" value="NOT-MenG"/>
    <property type="match status" value="1"/>
</dbReference>
<comment type="catalytic activity">
    <reaction evidence="7 9">
        <text>oxaloacetate + H(+) = pyruvate + CO2</text>
        <dbReference type="Rhea" id="RHEA:15641"/>
        <dbReference type="ChEBI" id="CHEBI:15361"/>
        <dbReference type="ChEBI" id="CHEBI:15378"/>
        <dbReference type="ChEBI" id="CHEBI:16452"/>
        <dbReference type="ChEBI" id="CHEBI:16526"/>
        <dbReference type="EC" id="4.1.1.112"/>
    </reaction>
</comment>
<accession>A0A9D4YW65</accession>
<evidence type="ECO:0000256" key="3">
    <source>
        <dbReference type="ARBA" id="ARBA00011233"/>
    </source>
</evidence>
<keyword evidence="4 8" id="KW-0479">Metal-binding</keyword>
<comment type="similarity">
    <text evidence="2 9">Belongs to the class II aldolase/RraA-like family.</text>
</comment>
<comment type="catalytic activity">
    <reaction evidence="1 9">
        <text>4-hydroxy-4-methyl-2-oxoglutarate = 2 pyruvate</text>
        <dbReference type="Rhea" id="RHEA:22748"/>
        <dbReference type="ChEBI" id="CHEBI:15361"/>
        <dbReference type="ChEBI" id="CHEBI:58276"/>
        <dbReference type="EC" id="4.1.3.17"/>
    </reaction>
</comment>
<comment type="function">
    <text evidence="6 9">Catalyzes the aldol cleavage of 4-hydroxy-4-methyl-2-oxoglutarate (HMG) into 2 molecules of pyruvate. Also contains a secondary oxaloacetate (OAA) decarboxylase activity due to the common pyruvate enolate transition state formed following C-C bond cleavage in the retro-aldol and decarboxylation reactions.</text>
</comment>